<organism evidence="17 18">
    <name type="scientific">Protomyces lactucae-debilis</name>
    <dbReference type="NCBI Taxonomy" id="2754530"/>
    <lineage>
        <taxon>Eukaryota</taxon>
        <taxon>Fungi</taxon>
        <taxon>Dikarya</taxon>
        <taxon>Ascomycota</taxon>
        <taxon>Taphrinomycotina</taxon>
        <taxon>Taphrinomycetes</taxon>
        <taxon>Taphrinales</taxon>
        <taxon>Protomycetaceae</taxon>
        <taxon>Protomyces</taxon>
    </lineage>
</organism>
<feature type="binding site" evidence="15">
    <location>
        <position position="177"/>
    </location>
    <ligand>
        <name>ATP</name>
        <dbReference type="ChEBI" id="CHEBI:30616"/>
    </ligand>
</feature>
<evidence type="ECO:0000256" key="5">
    <source>
        <dbReference type="ARBA" id="ARBA00022490"/>
    </source>
</evidence>
<name>A0A1Y2EU94_PROLT</name>
<gene>
    <name evidence="17" type="ORF">BCR37DRAFT_352241</name>
</gene>
<evidence type="ECO:0000256" key="3">
    <source>
        <dbReference type="ARBA" id="ARBA00012584"/>
    </source>
</evidence>
<evidence type="ECO:0000256" key="1">
    <source>
        <dbReference type="ARBA" id="ARBA00004496"/>
    </source>
</evidence>
<evidence type="ECO:0000313" key="17">
    <source>
        <dbReference type="EMBL" id="ORY75143.1"/>
    </source>
</evidence>
<keyword evidence="18" id="KW-1185">Reference proteome</keyword>
<dbReference type="FunFam" id="3.90.870.10:FF:000008">
    <property type="entry name" value="Threonylcarbamoyl-AMP synthase"/>
    <property type="match status" value="1"/>
</dbReference>
<dbReference type="InterPro" id="IPR050156">
    <property type="entry name" value="TC-AMP_synthase_SUA5"/>
</dbReference>
<evidence type="ECO:0000256" key="13">
    <source>
        <dbReference type="ARBA" id="ARBA00056339"/>
    </source>
</evidence>
<evidence type="ECO:0000256" key="4">
    <source>
        <dbReference type="ARBA" id="ARBA00015492"/>
    </source>
</evidence>
<dbReference type="InterPro" id="IPR005145">
    <property type="entry name" value="Sua5_C"/>
</dbReference>
<feature type="binding site" evidence="15">
    <location>
        <position position="81"/>
    </location>
    <ligand>
        <name>ATP</name>
        <dbReference type="ChEBI" id="CHEBI:30616"/>
    </ligand>
</feature>
<proteinExistence type="inferred from homology"/>
<keyword evidence="10 14" id="KW-0067">ATP-binding</keyword>
<dbReference type="SUPFAM" id="SSF55821">
    <property type="entry name" value="YrdC/RibB"/>
    <property type="match status" value="1"/>
</dbReference>
<dbReference type="PANTHER" id="PTHR17490:SF16">
    <property type="entry name" value="THREONYLCARBAMOYL-AMP SYNTHASE"/>
    <property type="match status" value="1"/>
</dbReference>
<keyword evidence="7 14" id="KW-0819">tRNA processing</keyword>
<dbReference type="Gene3D" id="3.40.50.11030">
    <property type="entry name" value="Threonylcarbamoyl-AMP synthase, C-terminal domain"/>
    <property type="match status" value="1"/>
</dbReference>
<dbReference type="EMBL" id="MCFI01000027">
    <property type="protein sequence ID" value="ORY75143.1"/>
    <property type="molecule type" value="Genomic_DNA"/>
</dbReference>
<dbReference type="AlphaFoldDB" id="A0A1Y2EU94"/>
<evidence type="ECO:0000256" key="6">
    <source>
        <dbReference type="ARBA" id="ARBA00022679"/>
    </source>
</evidence>
<dbReference type="PIRSF" id="PIRSF004930">
    <property type="entry name" value="Tln_factor_SUA5"/>
    <property type="match status" value="1"/>
</dbReference>
<dbReference type="Pfam" id="PF03481">
    <property type="entry name" value="Sua5_C"/>
    <property type="match status" value="1"/>
</dbReference>
<keyword evidence="8 14" id="KW-0548">Nucleotidyltransferase</keyword>
<feature type="binding site" evidence="15">
    <location>
        <position position="147"/>
    </location>
    <ligand>
        <name>L-threonine</name>
        <dbReference type="ChEBI" id="CHEBI:57926"/>
    </ligand>
</feature>
<evidence type="ECO:0000256" key="7">
    <source>
        <dbReference type="ARBA" id="ARBA00022694"/>
    </source>
</evidence>
<evidence type="ECO:0000256" key="15">
    <source>
        <dbReference type="PIRSR" id="PIRSR004930-1"/>
    </source>
</evidence>
<dbReference type="GO" id="GO:0002949">
    <property type="term" value="P:tRNA threonylcarbamoyladenosine modification"/>
    <property type="evidence" value="ECO:0007669"/>
    <property type="project" value="UniProtKB-ARBA"/>
</dbReference>
<feature type="domain" description="YrdC-like" evidence="16">
    <location>
        <begin position="36"/>
        <end position="225"/>
    </location>
</feature>
<accession>A0A1Y2EU94</accession>
<keyword evidence="5 14" id="KW-0963">Cytoplasm</keyword>
<evidence type="ECO:0000256" key="9">
    <source>
        <dbReference type="ARBA" id="ARBA00022741"/>
    </source>
</evidence>
<feature type="binding site" evidence="15">
    <location>
        <position position="143"/>
    </location>
    <ligand>
        <name>ATP</name>
        <dbReference type="ChEBI" id="CHEBI:30616"/>
    </ligand>
</feature>
<comment type="caution">
    <text evidence="17">The sequence shown here is derived from an EMBL/GenBank/DDBJ whole genome shotgun (WGS) entry which is preliminary data.</text>
</comment>
<dbReference type="GO" id="GO:0061710">
    <property type="term" value="F:L-threonylcarbamoyladenylate synthase"/>
    <property type="evidence" value="ECO:0007669"/>
    <property type="project" value="UniProtKB-EC"/>
</dbReference>
<dbReference type="Gene3D" id="3.90.870.10">
    <property type="entry name" value="DHBP synthase"/>
    <property type="match status" value="1"/>
</dbReference>
<dbReference type="EC" id="2.7.7.87" evidence="3 14"/>
<dbReference type="InterPro" id="IPR038385">
    <property type="entry name" value="Sua5/YwlC_C"/>
</dbReference>
<dbReference type="GO" id="GO:0005524">
    <property type="term" value="F:ATP binding"/>
    <property type="evidence" value="ECO:0007669"/>
    <property type="project" value="UniProtKB-UniRule"/>
</dbReference>
<dbReference type="InterPro" id="IPR017945">
    <property type="entry name" value="DHBP_synth_RibB-like_a/b_dom"/>
</dbReference>
<evidence type="ECO:0000256" key="12">
    <source>
        <dbReference type="ARBA" id="ARBA00048366"/>
    </source>
</evidence>
<feature type="binding site" evidence="15">
    <location>
        <position position="169"/>
    </location>
    <ligand>
        <name>ATP</name>
        <dbReference type="ChEBI" id="CHEBI:30616"/>
    </ligand>
</feature>
<dbReference type="OMA" id="YKHYAPD"/>
<dbReference type="NCBIfam" id="TIGR00057">
    <property type="entry name" value="L-threonylcarbamoyladenylate synthase"/>
    <property type="match status" value="1"/>
</dbReference>
<dbReference type="InterPro" id="IPR010923">
    <property type="entry name" value="T(6)A37_SUA5"/>
</dbReference>
<dbReference type="OrthoDB" id="412787at2759"/>
<feature type="binding site" evidence="15">
    <location>
        <position position="58"/>
    </location>
    <ligand>
        <name>L-threonine</name>
        <dbReference type="ChEBI" id="CHEBI:57926"/>
    </ligand>
</feature>
<dbReference type="GO" id="GO:0006450">
    <property type="term" value="P:regulation of translational fidelity"/>
    <property type="evidence" value="ECO:0007669"/>
    <property type="project" value="TreeGrafter"/>
</dbReference>
<evidence type="ECO:0000256" key="2">
    <source>
        <dbReference type="ARBA" id="ARBA00007663"/>
    </source>
</evidence>
<reference evidence="17 18" key="1">
    <citation type="submission" date="2016-07" db="EMBL/GenBank/DDBJ databases">
        <title>Pervasive Adenine N6-methylation of Active Genes in Fungi.</title>
        <authorList>
            <consortium name="DOE Joint Genome Institute"/>
            <person name="Mondo S.J."/>
            <person name="Dannebaum R.O."/>
            <person name="Kuo R.C."/>
            <person name="Labutti K."/>
            <person name="Haridas S."/>
            <person name="Kuo A."/>
            <person name="Salamov A."/>
            <person name="Ahrendt S.R."/>
            <person name="Lipzen A."/>
            <person name="Sullivan W."/>
            <person name="Andreopoulos W.B."/>
            <person name="Clum A."/>
            <person name="Lindquist E."/>
            <person name="Daum C."/>
            <person name="Ramamoorthy G.K."/>
            <person name="Gryganskyi A."/>
            <person name="Culley D."/>
            <person name="Magnuson J.K."/>
            <person name="James T.Y."/>
            <person name="O'Malley M.A."/>
            <person name="Stajich J.E."/>
            <person name="Spatafora J.W."/>
            <person name="Visel A."/>
            <person name="Grigoriev I.V."/>
        </authorList>
    </citation>
    <scope>NUCLEOTIDE SEQUENCE [LARGE SCALE GENOMIC DNA]</scope>
    <source>
        <strain evidence="17 18">12-1054</strain>
    </source>
</reference>
<dbReference type="STRING" id="56484.A0A1Y2EU94"/>
<dbReference type="PANTHER" id="PTHR17490">
    <property type="entry name" value="SUA5"/>
    <property type="match status" value="1"/>
</dbReference>
<dbReference type="PROSITE" id="PS51163">
    <property type="entry name" value="YRDC"/>
    <property type="match status" value="1"/>
</dbReference>
<keyword evidence="6 14" id="KW-0808">Transferase</keyword>
<dbReference type="GO" id="GO:0005737">
    <property type="term" value="C:cytoplasm"/>
    <property type="evidence" value="ECO:0007669"/>
    <property type="project" value="UniProtKB-SubCell"/>
</dbReference>
<protein>
    <recommendedName>
        <fullName evidence="4 14">Threonylcarbamoyl-AMP synthase</fullName>
        <shortName evidence="14">TC-AMP synthase</shortName>
        <ecNumber evidence="3 14">2.7.7.87</ecNumber>
    </recommendedName>
    <alternativeName>
        <fullName evidence="11 14">L-threonylcarbamoyladenylate synthase</fullName>
    </alternativeName>
</protein>
<dbReference type="GO" id="GO:0000049">
    <property type="term" value="F:tRNA binding"/>
    <property type="evidence" value="ECO:0007669"/>
    <property type="project" value="TreeGrafter"/>
</dbReference>
<comment type="catalytic activity">
    <reaction evidence="12 14">
        <text>L-threonine + hydrogencarbonate + ATP = L-threonylcarbamoyladenylate + diphosphate + H2O</text>
        <dbReference type="Rhea" id="RHEA:36407"/>
        <dbReference type="ChEBI" id="CHEBI:15377"/>
        <dbReference type="ChEBI" id="CHEBI:17544"/>
        <dbReference type="ChEBI" id="CHEBI:30616"/>
        <dbReference type="ChEBI" id="CHEBI:33019"/>
        <dbReference type="ChEBI" id="CHEBI:57926"/>
        <dbReference type="ChEBI" id="CHEBI:73682"/>
        <dbReference type="EC" id="2.7.7.87"/>
    </reaction>
</comment>
<feature type="binding site" evidence="15">
    <location>
        <position position="167"/>
    </location>
    <ligand>
        <name>L-threonine</name>
        <dbReference type="ChEBI" id="CHEBI:57926"/>
    </ligand>
</feature>
<feature type="binding site" evidence="15">
    <location>
        <position position="85"/>
    </location>
    <ligand>
        <name>ATP</name>
        <dbReference type="ChEBI" id="CHEBI:30616"/>
    </ligand>
</feature>
<comment type="subcellular location">
    <subcellularLocation>
        <location evidence="1 14">Cytoplasm</location>
    </subcellularLocation>
</comment>
<evidence type="ECO:0000256" key="11">
    <source>
        <dbReference type="ARBA" id="ARBA00029774"/>
    </source>
</evidence>
<keyword evidence="9 14" id="KW-0547">Nucleotide-binding</keyword>
<dbReference type="GeneID" id="63784713"/>
<comment type="function">
    <text evidence="13">Required for the formation of a threonylcarbamoyl group on adenosine at position 37 (t(6)A37) in tRNAs that read codons beginning with adenine. Likely catalyzes the conversion of L-threonine, HCO(3)(-)/CO(2) and ATP to give threonylcarbamoyl-AMP (TC-AMP) as the acyladenylate intermediate, with the release of diphosphate. Required for normal translation, by ensuring translation fidelity at the level of codon recognition, appropriate translation initiation selection and maintenance of reading frame. Also involved in telomere replication. Binds to single-stranded telomeric (ssTG) DNA and positively regulates telomere length.</text>
</comment>
<feature type="binding site" evidence="15">
    <location>
        <position position="221"/>
    </location>
    <ligand>
        <name>ATP</name>
        <dbReference type="ChEBI" id="CHEBI:30616"/>
    </ligand>
</feature>
<comment type="similarity">
    <text evidence="2 14">Belongs to the SUA5 family.</text>
</comment>
<dbReference type="Proteomes" id="UP000193685">
    <property type="component" value="Unassembled WGS sequence"/>
</dbReference>
<dbReference type="GO" id="GO:0003725">
    <property type="term" value="F:double-stranded RNA binding"/>
    <property type="evidence" value="ECO:0007669"/>
    <property type="project" value="UniProtKB-UniRule"/>
</dbReference>
<feature type="binding site" evidence="15">
    <location>
        <position position="90"/>
    </location>
    <ligand>
        <name>L-threonine</name>
        <dbReference type="ChEBI" id="CHEBI:57926"/>
    </ligand>
</feature>
<sequence>MKTRIVQVSASHVQFLQKRGAHPYDNPTVKLQEPTAAHVQAAADQLKLGDLVAFPTETVYGLGANATQTDAVAKIYKAKGRPSDNPLILHVASLAQLRLLCPAGWPSVYDALIDQYWPGPLTLIIPLPEGSAISPLCTAGQSTFAVRMPEHKIALALIASAGVPLAAPSANASTRPSPTSAAHVMHDLEGRVPLILDGGSAQVGLESTVVDGTCSPPVILRPGGISLEQIRKIDGWQDTRVYQKASIDASDAEVPRTPGMKYRHYSPTARVVLFETYTGDLEQRMRECIGDIPSDQVAVLRSQSWPASLSESLKCRDYELGKTLPQVSRNLFGLLRECDERDMSLVLVEGVQEANEGLAVMNRLRKAASLVISD</sequence>
<evidence type="ECO:0000256" key="14">
    <source>
        <dbReference type="PIRNR" id="PIRNR004930"/>
    </source>
</evidence>
<evidence type="ECO:0000259" key="16">
    <source>
        <dbReference type="PROSITE" id="PS51163"/>
    </source>
</evidence>
<dbReference type="Pfam" id="PF01300">
    <property type="entry name" value="Sua5_yciO_yrdC"/>
    <property type="match status" value="1"/>
</dbReference>
<dbReference type="RefSeq" id="XP_040722255.1">
    <property type="nucleotide sequence ID" value="XM_040868114.1"/>
</dbReference>
<evidence type="ECO:0000256" key="8">
    <source>
        <dbReference type="ARBA" id="ARBA00022695"/>
    </source>
</evidence>
<feature type="binding site" evidence="15">
    <location>
        <position position="207"/>
    </location>
    <ligand>
        <name>L-threonine</name>
        <dbReference type="ChEBI" id="CHEBI:57926"/>
    </ligand>
</feature>
<dbReference type="InterPro" id="IPR006070">
    <property type="entry name" value="Sua5-like_dom"/>
</dbReference>
<evidence type="ECO:0000256" key="10">
    <source>
        <dbReference type="ARBA" id="ARBA00022840"/>
    </source>
</evidence>
<feature type="binding site" evidence="15">
    <location>
        <position position="265"/>
    </location>
    <ligand>
        <name>ATP</name>
        <dbReference type="ChEBI" id="CHEBI:30616"/>
    </ligand>
</feature>
<evidence type="ECO:0000313" key="18">
    <source>
        <dbReference type="Proteomes" id="UP000193685"/>
    </source>
</evidence>